<evidence type="ECO:0000313" key="3">
    <source>
        <dbReference type="Proteomes" id="UP000266895"/>
    </source>
</evidence>
<proteinExistence type="predicted"/>
<dbReference type="Pfam" id="PF09355">
    <property type="entry name" value="Phage_Gp19"/>
    <property type="match status" value="1"/>
</dbReference>
<dbReference type="InterPro" id="IPR018963">
    <property type="entry name" value="Mycophage_D29_Gp19"/>
</dbReference>
<dbReference type="EMBL" id="LR134350">
    <property type="protein sequence ID" value="VEG28042.1"/>
    <property type="molecule type" value="Genomic_DNA"/>
</dbReference>
<organism evidence="2 3">
    <name type="scientific">Actinomyces howellii</name>
    <dbReference type="NCBI Taxonomy" id="52771"/>
    <lineage>
        <taxon>Bacteria</taxon>
        <taxon>Bacillati</taxon>
        <taxon>Actinomycetota</taxon>
        <taxon>Actinomycetes</taxon>
        <taxon>Actinomycetales</taxon>
        <taxon>Actinomycetaceae</taxon>
        <taxon>Actinomyces</taxon>
    </lineage>
</organism>
<protein>
    <submittedName>
        <fullName evidence="2">Phage protein Gp19/Gp15/Gp42</fullName>
    </submittedName>
</protein>
<feature type="compositionally biased region" description="Polar residues" evidence="1">
    <location>
        <begin position="77"/>
        <end position="92"/>
    </location>
</feature>
<sequence length="130" mass="14015">MALTSLEAVRGAWLLDPEDLPEDSVLQGLIGRAERLLRGLSPSLGDRAARDPDLADRVQDVVVAMVLRVVSNPEGVRSTSETTGPLTTSVTYGGSDPGQLFVTDTEKDLLGIRRGRRRQAAFSVSMRPRG</sequence>
<evidence type="ECO:0000256" key="1">
    <source>
        <dbReference type="SAM" id="MobiDB-lite"/>
    </source>
</evidence>
<feature type="region of interest" description="Disordered" evidence="1">
    <location>
        <begin position="74"/>
        <end position="98"/>
    </location>
</feature>
<dbReference type="KEGG" id="ahw:NCTC11636_01327"/>
<gene>
    <name evidence="2" type="ORF">NCTC11636_01327</name>
</gene>
<name>A0A448HGP1_9ACTO</name>
<accession>A0A448HGP1</accession>
<dbReference type="Proteomes" id="UP000266895">
    <property type="component" value="Chromosome"/>
</dbReference>
<keyword evidence="3" id="KW-1185">Reference proteome</keyword>
<evidence type="ECO:0000313" key="2">
    <source>
        <dbReference type="EMBL" id="VEG28042.1"/>
    </source>
</evidence>
<dbReference type="RefSeq" id="WP_161512749.1">
    <property type="nucleotide sequence ID" value="NZ_LR134350.1"/>
</dbReference>
<dbReference type="AlphaFoldDB" id="A0A448HGP1"/>
<reference evidence="2 3" key="1">
    <citation type="submission" date="2018-12" db="EMBL/GenBank/DDBJ databases">
        <authorList>
            <consortium name="Pathogen Informatics"/>
        </authorList>
    </citation>
    <scope>NUCLEOTIDE SEQUENCE [LARGE SCALE GENOMIC DNA]</scope>
    <source>
        <strain evidence="2 3">NCTC11636</strain>
    </source>
</reference>